<protein>
    <submittedName>
        <fullName evidence="2">Uncharacterized protein</fullName>
    </submittedName>
</protein>
<organism evidence="2 3">
    <name type="scientific">Microbacterium gallinarum</name>
    <dbReference type="NCBI Taxonomy" id="2762209"/>
    <lineage>
        <taxon>Bacteria</taxon>
        <taxon>Bacillati</taxon>
        <taxon>Actinomycetota</taxon>
        <taxon>Actinomycetes</taxon>
        <taxon>Micrococcales</taxon>
        <taxon>Microbacteriaceae</taxon>
        <taxon>Microbacterium</taxon>
    </lineage>
</organism>
<feature type="compositionally biased region" description="Basic and acidic residues" evidence="1">
    <location>
        <begin position="9"/>
        <end position="23"/>
    </location>
</feature>
<reference evidence="2 3" key="1">
    <citation type="submission" date="2020-08" db="EMBL/GenBank/DDBJ databases">
        <title>A Genomic Blueprint of the Chicken Gut Microbiome.</title>
        <authorList>
            <person name="Gilroy R."/>
            <person name="Ravi A."/>
            <person name="Getino M."/>
            <person name="Pursley I."/>
            <person name="Horton D.L."/>
            <person name="Alikhan N.-F."/>
            <person name="Baker D."/>
            <person name="Gharbi K."/>
            <person name="Hall N."/>
            <person name="Watson M."/>
            <person name="Adriaenssens E.M."/>
            <person name="Foster-Nyarko E."/>
            <person name="Jarju S."/>
            <person name="Secka A."/>
            <person name="Antonio M."/>
            <person name="Oren A."/>
            <person name="Chaudhuri R."/>
            <person name="La Ragione R.M."/>
            <person name="Hildebrand F."/>
            <person name="Pallen M.J."/>
        </authorList>
    </citation>
    <scope>NUCLEOTIDE SEQUENCE [LARGE SCALE GENOMIC DNA]</scope>
    <source>
        <strain evidence="2 3">Sa1CUA4</strain>
    </source>
</reference>
<evidence type="ECO:0000313" key="3">
    <source>
        <dbReference type="Proteomes" id="UP000602532"/>
    </source>
</evidence>
<sequence length="109" mass="12790">MVRGRRNAKREAAETRHAEAVQAERKAEIEAARRLAEKSRLALRWRTDRSALDRLSTLSRELDRLHREELKLLLERDLLVARLRDSGHSWNALSARTRLSRQALMKRLV</sequence>
<dbReference type="EMBL" id="JACSPM010000002">
    <property type="protein sequence ID" value="MBD8023458.1"/>
    <property type="molecule type" value="Genomic_DNA"/>
</dbReference>
<accession>A0ABR8X2P4</accession>
<keyword evidence="3" id="KW-1185">Reference proteome</keyword>
<evidence type="ECO:0000256" key="1">
    <source>
        <dbReference type="SAM" id="MobiDB-lite"/>
    </source>
</evidence>
<proteinExistence type="predicted"/>
<comment type="caution">
    <text evidence="2">The sequence shown here is derived from an EMBL/GenBank/DDBJ whole genome shotgun (WGS) entry which is preliminary data.</text>
</comment>
<gene>
    <name evidence="2" type="ORF">H9622_07630</name>
</gene>
<dbReference type="RefSeq" id="WP_191765800.1">
    <property type="nucleotide sequence ID" value="NZ_JACSPM010000002.1"/>
</dbReference>
<evidence type="ECO:0000313" key="2">
    <source>
        <dbReference type="EMBL" id="MBD8023458.1"/>
    </source>
</evidence>
<dbReference type="Proteomes" id="UP000602532">
    <property type="component" value="Unassembled WGS sequence"/>
</dbReference>
<feature type="region of interest" description="Disordered" evidence="1">
    <location>
        <begin position="1"/>
        <end position="23"/>
    </location>
</feature>
<name>A0ABR8X2P4_9MICO</name>